<feature type="compositionally biased region" description="Polar residues" evidence="1">
    <location>
        <begin position="348"/>
        <end position="385"/>
    </location>
</feature>
<organism evidence="2">
    <name type="scientific">Capitella teleta</name>
    <name type="common">Polychaete worm</name>
    <dbReference type="NCBI Taxonomy" id="283909"/>
    <lineage>
        <taxon>Eukaryota</taxon>
        <taxon>Metazoa</taxon>
        <taxon>Spiralia</taxon>
        <taxon>Lophotrochozoa</taxon>
        <taxon>Annelida</taxon>
        <taxon>Polychaeta</taxon>
        <taxon>Sedentaria</taxon>
        <taxon>Scolecida</taxon>
        <taxon>Capitellidae</taxon>
        <taxon>Capitella</taxon>
    </lineage>
</organism>
<evidence type="ECO:0000313" key="4">
    <source>
        <dbReference type="Proteomes" id="UP000014760"/>
    </source>
</evidence>
<feature type="compositionally biased region" description="Polar residues" evidence="1">
    <location>
        <begin position="256"/>
        <end position="267"/>
    </location>
</feature>
<feature type="region of interest" description="Disordered" evidence="1">
    <location>
        <begin position="256"/>
        <end position="421"/>
    </location>
</feature>
<feature type="compositionally biased region" description="Polar residues" evidence="1">
    <location>
        <begin position="404"/>
        <end position="417"/>
    </location>
</feature>
<name>R7UP86_CAPTE</name>
<keyword evidence="4" id="KW-1185">Reference proteome</keyword>
<feature type="compositionally biased region" description="Polar residues" evidence="1">
    <location>
        <begin position="118"/>
        <end position="129"/>
    </location>
</feature>
<evidence type="ECO:0000256" key="1">
    <source>
        <dbReference type="SAM" id="MobiDB-lite"/>
    </source>
</evidence>
<dbReference type="AlphaFoldDB" id="R7UP86"/>
<protein>
    <submittedName>
        <fullName evidence="2 3">Uncharacterized protein</fullName>
    </submittedName>
</protein>
<proteinExistence type="predicted"/>
<evidence type="ECO:0000313" key="3">
    <source>
        <dbReference type="EnsemblMetazoa" id="CapteP211622"/>
    </source>
</evidence>
<reference evidence="4" key="1">
    <citation type="submission" date="2012-12" db="EMBL/GenBank/DDBJ databases">
        <authorList>
            <person name="Hellsten U."/>
            <person name="Grimwood J."/>
            <person name="Chapman J.A."/>
            <person name="Shapiro H."/>
            <person name="Aerts A."/>
            <person name="Otillar R.P."/>
            <person name="Terry A.Y."/>
            <person name="Boore J.L."/>
            <person name="Simakov O."/>
            <person name="Marletaz F."/>
            <person name="Cho S.-J."/>
            <person name="Edsinger-Gonzales E."/>
            <person name="Havlak P."/>
            <person name="Kuo D.-H."/>
            <person name="Larsson T."/>
            <person name="Lv J."/>
            <person name="Arendt D."/>
            <person name="Savage R."/>
            <person name="Osoegawa K."/>
            <person name="de Jong P."/>
            <person name="Lindberg D.R."/>
            <person name="Seaver E.C."/>
            <person name="Weisblat D.A."/>
            <person name="Putnam N.H."/>
            <person name="Grigoriev I.V."/>
            <person name="Rokhsar D.S."/>
        </authorList>
    </citation>
    <scope>NUCLEOTIDE SEQUENCE</scope>
    <source>
        <strain evidence="4">I ESC-2004</strain>
    </source>
</reference>
<dbReference type="EMBL" id="AMQN01007930">
    <property type="status" value="NOT_ANNOTATED_CDS"/>
    <property type="molecule type" value="Genomic_DNA"/>
</dbReference>
<dbReference type="OrthoDB" id="9888309at2759"/>
<feature type="region of interest" description="Disordered" evidence="1">
    <location>
        <begin position="101"/>
        <end position="129"/>
    </location>
</feature>
<feature type="compositionally biased region" description="Polar residues" evidence="1">
    <location>
        <begin position="299"/>
        <end position="310"/>
    </location>
</feature>
<dbReference type="EnsemblMetazoa" id="CapteT211622">
    <property type="protein sequence ID" value="CapteP211622"/>
    <property type="gene ID" value="CapteG211622"/>
</dbReference>
<dbReference type="Proteomes" id="UP000014760">
    <property type="component" value="Unassembled WGS sequence"/>
</dbReference>
<accession>R7UP86</accession>
<evidence type="ECO:0000313" key="2">
    <source>
        <dbReference type="EMBL" id="ELU05211.1"/>
    </source>
</evidence>
<reference evidence="2 4" key="2">
    <citation type="journal article" date="2013" name="Nature">
        <title>Insights into bilaterian evolution from three spiralian genomes.</title>
        <authorList>
            <person name="Simakov O."/>
            <person name="Marletaz F."/>
            <person name="Cho S.J."/>
            <person name="Edsinger-Gonzales E."/>
            <person name="Havlak P."/>
            <person name="Hellsten U."/>
            <person name="Kuo D.H."/>
            <person name="Larsson T."/>
            <person name="Lv J."/>
            <person name="Arendt D."/>
            <person name="Savage R."/>
            <person name="Osoegawa K."/>
            <person name="de Jong P."/>
            <person name="Grimwood J."/>
            <person name="Chapman J.A."/>
            <person name="Shapiro H."/>
            <person name="Aerts A."/>
            <person name="Otillar R.P."/>
            <person name="Terry A.Y."/>
            <person name="Boore J.L."/>
            <person name="Grigoriev I.V."/>
            <person name="Lindberg D.R."/>
            <person name="Seaver E.C."/>
            <person name="Weisblat D.A."/>
            <person name="Putnam N.H."/>
            <person name="Rokhsar D.S."/>
        </authorList>
    </citation>
    <scope>NUCLEOTIDE SEQUENCE</scope>
    <source>
        <strain evidence="2 4">I ESC-2004</strain>
    </source>
</reference>
<gene>
    <name evidence="2" type="ORF">CAPTEDRAFT_211622</name>
</gene>
<dbReference type="HOGENOM" id="CLU_581718_0_0_1"/>
<feature type="compositionally biased region" description="Low complexity" evidence="1">
    <location>
        <begin position="390"/>
        <end position="403"/>
    </location>
</feature>
<sequence length="470" mass="51660">MDFQSSHKPFPVDLNNPAYPAGVHPTEAGVDPATPDFICYLCYGNTGSIEASLKVCVEHGVDIDYFWSTLYLDSRRVHELTAAASTAFRGFHNSGSTEWGALQHTSRRDHTPTKSVVGLSQVSRDASGPTTLTLSLESAHLESRKIVAETCESSSHENQEKLSPKLVVQRTSFRFSNGVAPGQQITAAELADVFRDDHRRFTHQPPPAVIPPARRPQPPTLVPIERTLVNLQDPLPCTKPVAMEIRVLACPKKVNNFSSKGSASTDNLVRPPSTERRRSDSLLPVVATFKQNYFRPNGLRQSQRSSSNNLHGPPVRTGTPTLRSPPLIPPSNPSFSRTEDRVVMGLSWQGTNNSSRGPRNFGSSNGRNSAIPSPELNTGRGSTQEMGCLSISNAMSSSSSNPSQHTQKQYTSRPLQSRNRETVDMRYADPTGGGPMAFTHRITEIVALEADTIKWEKMKKAKRKLRVNET</sequence>
<dbReference type="EMBL" id="KB301731">
    <property type="protein sequence ID" value="ELU05211.1"/>
    <property type="molecule type" value="Genomic_DNA"/>
</dbReference>
<reference evidence="3" key="3">
    <citation type="submission" date="2015-06" db="UniProtKB">
        <authorList>
            <consortium name="EnsemblMetazoa"/>
        </authorList>
    </citation>
    <scope>IDENTIFICATION</scope>
</reference>